<evidence type="ECO:0000313" key="2">
    <source>
        <dbReference type="EMBL" id="TVU02738.1"/>
    </source>
</evidence>
<dbReference type="InterPro" id="IPR026960">
    <property type="entry name" value="RVT-Znf"/>
</dbReference>
<accession>A0A5J9SUT0</accession>
<evidence type="ECO:0000259" key="1">
    <source>
        <dbReference type="Pfam" id="PF13966"/>
    </source>
</evidence>
<dbReference type="PANTHER" id="PTHR36617:SF16">
    <property type="entry name" value="OS04G0516500 PROTEIN"/>
    <property type="match status" value="1"/>
</dbReference>
<dbReference type="PANTHER" id="PTHR36617">
    <property type="entry name" value="PROTEIN, PUTATIVE-RELATED"/>
    <property type="match status" value="1"/>
</dbReference>
<organism evidence="2 3">
    <name type="scientific">Eragrostis curvula</name>
    <name type="common">weeping love grass</name>
    <dbReference type="NCBI Taxonomy" id="38414"/>
    <lineage>
        <taxon>Eukaryota</taxon>
        <taxon>Viridiplantae</taxon>
        <taxon>Streptophyta</taxon>
        <taxon>Embryophyta</taxon>
        <taxon>Tracheophyta</taxon>
        <taxon>Spermatophyta</taxon>
        <taxon>Magnoliopsida</taxon>
        <taxon>Liliopsida</taxon>
        <taxon>Poales</taxon>
        <taxon>Poaceae</taxon>
        <taxon>PACMAD clade</taxon>
        <taxon>Chloridoideae</taxon>
        <taxon>Eragrostideae</taxon>
        <taxon>Eragrostidinae</taxon>
        <taxon>Eragrostis</taxon>
    </lineage>
</organism>
<dbReference type="EMBL" id="RWGY01000286">
    <property type="protein sequence ID" value="TVU02738.1"/>
    <property type="molecule type" value="Genomic_DNA"/>
</dbReference>
<gene>
    <name evidence="2" type="ORF">EJB05_51736</name>
</gene>
<dbReference type="Pfam" id="PF13966">
    <property type="entry name" value="zf-RVT"/>
    <property type="match status" value="1"/>
</dbReference>
<feature type="domain" description="Reverse transcriptase zinc-binding" evidence="1">
    <location>
        <begin position="169"/>
        <end position="232"/>
    </location>
</feature>
<proteinExistence type="predicted"/>
<reference evidence="2 3" key="1">
    <citation type="journal article" date="2019" name="Sci. Rep.">
        <title>A high-quality genome of Eragrostis curvula grass provides insights into Poaceae evolution and supports new strategies to enhance forage quality.</title>
        <authorList>
            <person name="Carballo J."/>
            <person name="Santos B.A.C.M."/>
            <person name="Zappacosta D."/>
            <person name="Garbus I."/>
            <person name="Selva J.P."/>
            <person name="Gallo C.A."/>
            <person name="Diaz A."/>
            <person name="Albertini E."/>
            <person name="Caccamo M."/>
            <person name="Echenique V."/>
        </authorList>
    </citation>
    <scope>NUCLEOTIDE SEQUENCE [LARGE SCALE GENOMIC DNA]</scope>
    <source>
        <strain evidence="3">cv. Victoria</strain>
        <tissue evidence="2">Leaf</tissue>
    </source>
</reference>
<sequence>MECGGLGVRDLAIQNRCLLLKLLHTLHTRADSSWATWVAEHADIASMQGDLHGDHWDTLRALLPAYQELTAVKLGDGRTCSFWNDSWLPQGRLSEELPALFSHAIKPGASVHAVTTGGLRSHLTPRLSRAAEAELQQATSWLADIQLTAEPDRRCSPLIDDDNRLRTAPIYRMLVAGTDHSCPYAHYVWNNCAPPRVQFFSWLLVQGRIKSRSTLLTKHVVQNDTCELCCDAGVLEDFSNIHLADEQYSYSSGARRRSVSRIDRRWAGIRRRAAGRSRTHVPTDRRRARPRTFLVDSIRISSLFRGRARTNSRLGAMRNTIPRPRRARIWMPGAWQNC</sequence>
<dbReference type="AlphaFoldDB" id="A0A5J9SUT0"/>
<keyword evidence="3" id="KW-1185">Reference proteome</keyword>
<dbReference type="OrthoDB" id="693846at2759"/>
<dbReference type="Gramene" id="TVU02738">
    <property type="protein sequence ID" value="TVU02738"/>
    <property type="gene ID" value="EJB05_51736"/>
</dbReference>
<dbReference type="Proteomes" id="UP000324897">
    <property type="component" value="Unassembled WGS sequence"/>
</dbReference>
<comment type="caution">
    <text evidence="2">The sequence shown here is derived from an EMBL/GenBank/DDBJ whole genome shotgun (WGS) entry which is preliminary data.</text>
</comment>
<name>A0A5J9SUT0_9POAL</name>
<evidence type="ECO:0000313" key="3">
    <source>
        <dbReference type="Proteomes" id="UP000324897"/>
    </source>
</evidence>
<feature type="non-terminal residue" evidence="2">
    <location>
        <position position="1"/>
    </location>
</feature>
<protein>
    <recommendedName>
        <fullName evidence="1">Reverse transcriptase zinc-binding domain-containing protein</fullName>
    </recommendedName>
</protein>